<organism evidence="2 3">
    <name type="scientific">Acetobacter garciniae</name>
    <dbReference type="NCBI Taxonomy" id="2817435"/>
    <lineage>
        <taxon>Bacteria</taxon>
        <taxon>Pseudomonadati</taxon>
        <taxon>Pseudomonadota</taxon>
        <taxon>Alphaproteobacteria</taxon>
        <taxon>Acetobacterales</taxon>
        <taxon>Acetobacteraceae</taxon>
        <taxon>Acetobacter</taxon>
    </lineage>
</organism>
<evidence type="ECO:0000313" key="3">
    <source>
        <dbReference type="Proteomes" id="UP000664073"/>
    </source>
</evidence>
<dbReference type="Proteomes" id="UP000664073">
    <property type="component" value="Unassembled WGS sequence"/>
</dbReference>
<dbReference type="RefSeq" id="WP_207846906.1">
    <property type="nucleotide sequence ID" value="NZ_JAFVMH010000008.1"/>
</dbReference>
<name>A0A939HKR7_9PROT</name>
<evidence type="ECO:0000313" key="2">
    <source>
        <dbReference type="EMBL" id="MBO1326218.1"/>
    </source>
</evidence>
<keyword evidence="1" id="KW-1133">Transmembrane helix</keyword>
<sequence length="58" mass="6216">MATDEKHRTWCIWALAATAAVSLTVNVLAWTAYAQANAYTFEGVSLSGFLGLVEQGLP</sequence>
<feature type="transmembrane region" description="Helical" evidence="1">
    <location>
        <begin position="12"/>
        <end position="33"/>
    </location>
</feature>
<dbReference type="EMBL" id="JAFVMH010000008">
    <property type="protein sequence ID" value="MBO1326218.1"/>
    <property type="molecule type" value="Genomic_DNA"/>
</dbReference>
<evidence type="ECO:0000256" key="1">
    <source>
        <dbReference type="SAM" id="Phobius"/>
    </source>
</evidence>
<gene>
    <name evidence="2" type="ORF">J2D77_13770</name>
</gene>
<reference evidence="2" key="1">
    <citation type="submission" date="2021-03" db="EMBL/GenBank/DDBJ databases">
        <title>The complete genome sequence of Acetobacter sp. TBRC 12339.</title>
        <authorList>
            <person name="Charoenyingcharoen P."/>
            <person name="Yukphan P."/>
        </authorList>
    </citation>
    <scope>NUCLEOTIDE SEQUENCE</scope>
    <source>
        <strain evidence="2">TBRC 12339</strain>
    </source>
</reference>
<protein>
    <submittedName>
        <fullName evidence="2">Uncharacterized protein</fullName>
    </submittedName>
</protein>
<dbReference type="AlphaFoldDB" id="A0A939HKR7"/>
<proteinExistence type="predicted"/>
<keyword evidence="1" id="KW-0812">Transmembrane</keyword>
<keyword evidence="3" id="KW-1185">Reference proteome</keyword>
<comment type="caution">
    <text evidence="2">The sequence shown here is derived from an EMBL/GenBank/DDBJ whole genome shotgun (WGS) entry which is preliminary data.</text>
</comment>
<keyword evidence="1" id="KW-0472">Membrane</keyword>
<accession>A0A939HKR7</accession>